<name>A0ABN4YKL8_9GAMM</name>
<proteinExistence type="predicted"/>
<accession>A0ABN4YKL8</accession>
<dbReference type="RefSeq" id="WP_080915117.1">
    <property type="nucleotide sequence ID" value="NZ_CP020472.1"/>
</dbReference>
<gene>
    <name evidence="1" type="ORF">SJ2017_1056</name>
</gene>
<evidence type="ECO:0000313" key="2">
    <source>
        <dbReference type="Proteomes" id="UP000191820"/>
    </source>
</evidence>
<evidence type="ECO:0000313" key="1">
    <source>
        <dbReference type="EMBL" id="ARD21387.1"/>
    </source>
</evidence>
<reference evidence="1 2" key="1">
    <citation type="submission" date="2017-03" db="EMBL/GenBank/DDBJ databases">
        <title>Genome sequencing of Shewanella japonica KCTC 22435.</title>
        <authorList>
            <person name="Kim K.M."/>
        </authorList>
    </citation>
    <scope>NUCLEOTIDE SEQUENCE [LARGE SCALE GENOMIC DNA]</scope>
    <source>
        <strain evidence="1 2">KCTC 22435</strain>
    </source>
</reference>
<dbReference type="Proteomes" id="UP000191820">
    <property type="component" value="Chromosome"/>
</dbReference>
<organism evidence="1 2">
    <name type="scientific">Shewanella japonica</name>
    <dbReference type="NCBI Taxonomy" id="93973"/>
    <lineage>
        <taxon>Bacteria</taxon>
        <taxon>Pseudomonadati</taxon>
        <taxon>Pseudomonadota</taxon>
        <taxon>Gammaproteobacteria</taxon>
        <taxon>Alteromonadales</taxon>
        <taxon>Shewanellaceae</taxon>
        <taxon>Shewanella</taxon>
    </lineage>
</organism>
<keyword evidence="2" id="KW-1185">Reference proteome</keyword>
<dbReference type="EMBL" id="CP020472">
    <property type="protein sequence ID" value="ARD21387.1"/>
    <property type="molecule type" value="Genomic_DNA"/>
</dbReference>
<sequence length="138" mass="15712">MNFKKVLSIIAFVIVTLNLGRMIFADFAQTKREDELKATFEKYFTEDDERIKLVWFSAQGKTISLALELGGLGENPKKLDLIKQNSRAYVKDKVCSSQQLRQFVEEGNYISVDIRNGDATYSNVENIMNITMSANKCV</sequence>
<protein>
    <submittedName>
        <fullName evidence="1">Uncharacterized protein</fullName>
    </submittedName>
</protein>